<dbReference type="EMBL" id="PYSV01000001">
    <property type="protein sequence ID" value="PTA69803.1"/>
    <property type="molecule type" value="Genomic_DNA"/>
</dbReference>
<reference evidence="2 3" key="1">
    <citation type="submission" date="2018-03" db="EMBL/GenBank/DDBJ databases">
        <title>Draft genome of Deinococcus sp. OD32.</title>
        <authorList>
            <person name="Wang X.-P."/>
            <person name="Du Z.-J."/>
        </authorList>
    </citation>
    <scope>NUCLEOTIDE SEQUENCE [LARGE SCALE GENOMIC DNA]</scope>
    <source>
        <strain evidence="2 3">OD32</strain>
    </source>
</reference>
<accession>A0A2T3WDJ2</accession>
<keyword evidence="1" id="KW-0732">Signal</keyword>
<gene>
    <name evidence="2" type="ORF">C8263_01980</name>
</gene>
<keyword evidence="3" id="KW-1185">Reference proteome</keyword>
<organism evidence="2 3">
    <name type="scientific">Deinococcus arcticus</name>
    <dbReference type="NCBI Taxonomy" id="2136176"/>
    <lineage>
        <taxon>Bacteria</taxon>
        <taxon>Thermotogati</taxon>
        <taxon>Deinococcota</taxon>
        <taxon>Deinococci</taxon>
        <taxon>Deinococcales</taxon>
        <taxon>Deinococcaceae</taxon>
        <taxon>Deinococcus</taxon>
    </lineage>
</organism>
<protein>
    <recommendedName>
        <fullName evidence="4">Carboxypeptidase regulatory-like domain-containing protein</fullName>
    </recommendedName>
</protein>
<dbReference type="OrthoDB" id="74090at2"/>
<dbReference type="AlphaFoldDB" id="A0A2T3WDJ2"/>
<evidence type="ECO:0000256" key="1">
    <source>
        <dbReference type="SAM" id="SignalP"/>
    </source>
</evidence>
<name>A0A2T3WDJ2_9DEIO</name>
<evidence type="ECO:0000313" key="3">
    <source>
        <dbReference type="Proteomes" id="UP000240317"/>
    </source>
</evidence>
<dbReference type="Proteomes" id="UP000240317">
    <property type="component" value="Unassembled WGS sequence"/>
</dbReference>
<evidence type="ECO:0000313" key="2">
    <source>
        <dbReference type="EMBL" id="PTA69803.1"/>
    </source>
</evidence>
<feature type="signal peptide" evidence="1">
    <location>
        <begin position="1"/>
        <end position="19"/>
    </location>
</feature>
<dbReference type="RefSeq" id="WP_107136395.1">
    <property type="nucleotide sequence ID" value="NZ_PYSV01000001.1"/>
</dbReference>
<comment type="caution">
    <text evidence="2">The sequence shown here is derived from an EMBL/GenBank/DDBJ whole genome shotgun (WGS) entry which is preliminary data.</text>
</comment>
<sequence>MTPRALFSLTLLLAAQASALTIQGTVEGAAGSDLRVAAVVVNPFGQAVQEVSSVPVEGGRFRLELPTTAPTARAQVALSPQNVNWPGVIDPIQVSGQAQVAELKFYTYRDLNNNGRRDENEALRDVTPETPRGNLFVAWVNTDVTVKANRGYEAAFKRGWNAFLVDVGRAVKVQPFTDTTVVTVRLAR</sequence>
<evidence type="ECO:0008006" key="4">
    <source>
        <dbReference type="Google" id="ProtNLM"/>
    </source>
</evidence>
<feature type="chain" id="PRO_5015636330" description="Carboxypeptidase regulatory-like domain-containing protein" evidence="1">
    <location>
        <begin position="20"/>
        <end position="188"/>
    </location>
</feature>
<proteinExistence type="predicted"/>